<dbReference type="Gene3D" id="1.10.10.60">
    <property type="entry name" value="Homeodomain-like"/>
    <property type="match status" value="2"/>
</dbReference>
<dbReference type="PRINTS" id="PR00032">
    <property type="entry name" value="HTHARAC"/>
</dbReference>
<dbReference type="InterPro" id="IPR009057">
    <property type="entry name" value="Homeodomain-like_sf"/>
</dbReference>
<dbReference type="RefSeq" id="WP_131853658.1">
    <property type="nucleotide sequence ID" value="NZ_SKFH01000039.1"/>
</dbReference>
<evidence type="ECO:0000256" key="3">
    <source>
        <dbReference type="ARBA" id="ARBA00023163"/>
    </source>
</evidence>
<comment type="caution">
    <text evidence="5">The sequence shown here is derived from an EMBL/GenBank/DDBJ whole genome shotgun (WGS) entry which is preliminary data.</text>
</comment>
<keyword evidence="3" id="KW-0804">Transcription</keyword>
<evidence type="ECO:0000313" key="5">
    <source>
        <dbReference type="EMBL" id="TCZ67068.1"/>
    </source>
</evidence>
<dbReference type="InterPro" id="IPR018060">
    <property type="entry name" value="HTH_AraC"/>
</dbReference>
<dbReference type="PANTHER" id="PTHR43280:SF27">
    <property type="entry name" value="TRANSCRIPTIONAL REGULATOR MTLR"/>
    <property type="match status" value="1"/>
</dbReference>
<keyword evidence="6" id="KW-1185">Reference proteome</keyword>
<dbReference type="InterPro" id="IPR014710">
    <property type="entry name" value="RmlC-like_jellyroll"/>
</dbReference>
<dbReference type="InterPro" id="IPR003313">
    <property type="entry name" value="AraC-bd"/>
</dbReference>
<gene>
    <name evidence="5" type="ORF">E0486_16140</name>
</gene>
<keyword evidence="1" id="KW-0805">Transcription regulation</keyword>
<dbReference type="SUPFAM" id="SSF46689">
    <property type="entry name" value="Homeodomain-like"/>
    <property type="match status" value="2"/>
</dbReference>
<proteinExistence type="predicted"/>
<evidence type="ECO:0000259" key="4">
    <source>
        <dbReference type="PROSITE" id="PS01124"/>
    </source>
</evidence>
<dbReference type="Pfam" id="PF12833">
    <property type="entry name" value="HTH_18"/>
    <property type="match status" value="1"/>
</dbReference>
<dbReference type="Gene3D" id="2.60.120.10">
    <property type="entry name" value="Jelly Rolls"/>
    <property type="match status" value="1"/>
</dbReference>
<dbReference type="Proteomes" id="UP000295164">
    <property type="component" value="Unassembled WGS sequence"/>
</dbReference>
<dbReference type="SUPFAM" id="SSF51182">
    <property type="entry name" value="RmlC-like cupins"/>
    <property type="match status" value="1"/>
</dbReference>
<keyword evidence="2" id="KW-0238">DNA-binding</keyword>
<dbReference type="Pfam" id="PF02311">
    <property type="entry name" value="AraC_binding"/>
    <property type="match status" value="1"/>
</dbReference>
<name>A0A4R4DV07_9BACT</name>
<evidence type="ECO:0000256" key="1">
    <source>
        <dbReference type="ARBA" id="ARBA00023015"/>
    </source>
</evidence>
<dbReference type="SMART" id="SM00342">
    <property type="entry name" value="HTH_ARAC"/>
    <property type="match status" value="1"/>
</dbReference>
<organism evidence="5 6">
    <name type="scientific">Flaviaesturariibacter aridisoli</name>
    <dbReference type="NCBI Taxonomy" id="2545761"/>
    <lineage>
        <taxon>Bacteria</taxon>
        <taxon>Pseudomonadati</taxon>
        <taxon>Bacteroidota</taxon>
        <taxon>Chitinophagia</taxon>
        <taxon>Chitinophagales</taxon>
        <taxon>Chitinophagaceae</taxon>
        <taxon>Flaviaestuariibacter</taxon>
    </lineage>
</organism>
<dbReference type="CDD" id="cd06976">
    <property type="entry name" value="cupin_MtlR-like_N"/>
    <property type="match status" value="1"/>
</dbReference>
<dbReference type="GO" id="GO:0043565">
    <property type="term" value="F:sequence-specific DNA binding"/>
    <property type="evidence" value="ECO:0007669"/>
    <property type="project" value="InterPro"/>
</dbReference>
<accession>A0A4R4DV07</accession>
<evidence type="ECO:0000313" key="6">
    <source>
        <dbReference type="Proteomes" id="UP000295164"/>
    </source>
</evidence>
<dbReference type="GO" id="GO:0003700">
    <property type="term" value="F:DNA-binding transcription factor activity"/>
    <property type="evidence" value="ECO:0007669"/>
    <property type="project" value="InterPro"/>
</dbReference>
<feature type="domain" description="HTH araC/xylS-type" evidence="4">
    <location>
        <begin position="182"/>
        <end position="280"/>
    </location>
</feature>
<dbReference type="PANTHER" id="PTHR43280">
    <property type="entry name" value="ARAC-FAMILY TRANSCRIPTIONAL REGULATOR"/>
    <property type="match status" value="1"/>
</dbReference>
<dbReference type="AlphaFoldDB" id="A0A4R4DV07"/>
<protein>
    <submittedName>
        <fullName evidence="5">AraC family transcriptional regulator</fullName>
    </submittedName>
</protein>
<sequence length="288" mass="31533">MRAAFEEISSKKGNASFVAYDLKVPAFPFKWHYHPEYELTLITRGSGKRLVGDSYEPFAAGDLVLIGPNLPHTWTSDRPLRGGSTAVVIQFSESFAGDFLHWPEAAGVAALLEGSAAGLHFPARASRALAELVTALPARTGMARVTALLEILGGLSRLRSMPLASAWFDAARGSKETERRINKVCQHIQKASARPLPLAEAAALLHLSPSAFCRFFKRVTGKTFSDYLNDVRTGHACSLLTGTDKSIAEIAFATGFESLTYFNRVFRKKKGLSPREYRARMQELGKEG</sequence>
<evidence type="ECO:0000256" key="2">
    <source>
        <dbReference type="ARBA" id="ARBA00023125"/>
    </source>
</evidence>
<dbReference type="EMBL" id="SKFH01000039">
    <property type="protein sequence ID" value="TCZ67068.1"/>
    <property type="molecule type" value="Genomic_DNA"/>
</dbReference>
<dbReference type="InterPro" id="IPR011051">
    <property type="entry name" value="RmlC_Cupin_sf"/>
</dbReference>
<dbReference type="PROSITE" id="PS01124">
    <property type="entry name" value="HTH_ARAC_FAMILY_2"/>
    <property type="match status" value="1"/>
</dbReference>
<dbReference type="OrthoDB" id="745435at2"/>
<reference evidence="5 6" key="1">
    <citation type="submission" date="2019-03" db="EMBL/GenBank/DDBJ databases">
        <authorList>
            <person name="Kim M.K.M."/>
        </authorList>
    </citation>
    <scope>NUCLEOTIDE SEQUENCE [LARGE SCALE GENOMIC DNA]</scope>
    <source>
        <strain evidence="5 6">17J68-15</strain>
    </source>
</reference>
<dbReference type="InterPro" id="IPR020449">
    <property type="entry name" value="Tscrpt_reg_AraC-type_HTH"/>
</dbReference>